<reference evidence="5 6" key="1">
    <citation type="submission" date="2019-02" db="EMBL/GenBank/DDBJ databases">
        <title>Deep-cultivation of Planctomycetes and their phenomic and genomic characterization uncovers novel biology.</title>
        <authorList>
            <person name="Wiegand S."/>
            <person name="Jogler M."/>
            <person name="Boedeker C."/>
            <person name="Pinto D."/>
            <person name="Vollmers J."/>
            <person name="Rivas-Marin E."/>
            <person name="Kohn T."/>
            <person name="Peeters S.H."/>
            <person name="Heuer A."/>
            <person name="Rast P."/>
            <person name="Oberbeckmann S."/>
            <person name="Bunk B."/>
            <person name="Jeske O."/>
            <person name="Meyerdierks A."/>
            <person name="Storesund J.E."/>
            <person name="Kallscheuer N."/>
            <person name="Luecker S."/>
            <person name="Lage O.M."/>
            <person name="Pohl T."/>
            <person name="Merkel B.J."/>
            <person name="Hornburger P."/>
            <person name="Mueller R.-W."/>
            <person name="Bruemmer F."/>
            <person name="Labrenz M."/>
            <person name="Spormann A.M."/>
            <person name="Op Den Camp H."/>
            <person name="Overmann J."/>
            <person name="Amann R."/>
            <person name="Jetten M.S.M."/>
            <person name="Mascher T."/>
            <person name="Medema M.H."/>
            <person name="Devos D.P."/>
            <person name="Kaster A.-K."/>
            <person name="Ovreas L."/>
            <person name="Rohde M."/>
            <person name="Galperin M.Y."/>
            <person name="Jogler C."/>
        </authorList>
    </citation>
    <scope>NUCLEOTIDE SEQUENCE [LARGE SCALE GENOMIC DNA]</scope>
    <source>
        <strain evidence="5 6">Mal64</strain>
    </source>
</reference>
<gene>
    <name evidence="5" type="ORF">Mal64_07970</name>
</gene>
<keyword evidence="5" id="KW-0560">Oxidoreductase</keyword>
<evidence type="ECO:0000256" key="4">
    <source>
        <dbReference type="SAM" id="MobiDB-lite"/>
    </source>
</evidence>
<evidence type="ECO:0000313" key="6">
    <source>
        <dbReference type="Proteomes" id="UP000315440"/>
    </source>
</evidence>
<name>A0A5C5ZTQ8_9BACT</name>
<dbReference type="GO" id="GO:0046872">
    <property type="term" value="F:metal ion binding"/>
    <property type="evidence" value="ECO:0007669"/>
    <property type="project" value="UniProtKB-KW"/>
</dbReference>
<dbReference type="NCBIfam" id="NF008913">
    <property type="entry name" value="PRK12276.1"/>
    <property type="match status" value="1"/>
</dbReference>
<keyword evidence="6" id="KW-1185">Reference proteome</keyword>
<keyword evidence="3" id="KW-0408">Iron</keyword>
<dbReference type="SUPFAM" id="SSF54909">
    <property type="entry name" value="Dimeric alpha+beta barrel"/>
    <property type="match status" value="1"/>
</dbReference>
<dbReference type="InterPro" id="IPR010644">
    <property type="entry name" value="ChdC/CLD"/>
</dbReference>
<dbReference type="InterPro" id="IPR011008">
    <property type="entry name" value="Dimeric_a/b-barrel"/>
</dbReference>
<dbReference type="GO" id="GO:0004601">
    <property type="term" value="F:peroxidase activity"/>
    <property type="evidence" value="ECO:0007669"/>
    <property type="project" value="UniProtKB-KW"/>
</dbReference>
<dbReference type="GO" id="GO:0020037">
    <property type="term" value="F:heme binding"/>
    <property type="evidence" value="ECO:0007669"/>
    <property type="project" value="InterPro"/>
</dbReference>
<dbReference type="RefSeq" id="WP_146397262.1">
    <property type="nucleotide sequence ID" value="NZ_SJPQ01000001.1"/>
</dbReference>
<keyword evidence="5" id="KW-0575">Peroxidase</keyword>
<evidence type="ECO:0000313" key="5">
    <source>
        <dbReference type="EMBL" id="TWT90408.1"/>
    </source>
</evidence>
<dbReference type="Gene3D" id="3.30.70.1030">
    <property type="entry name" value="Apc35880, domain 1"/>
    <property type="match status" value="2"/>
</dbReference>
<evidence type="ECO:0000256" key="2">
    <source>
        <dbReference type="ARBA" id="ARBA00022723"/>
    </source>
</evidence>
<proteinExistence type="predicted"/>
<dbReference type="PANTHER" id="PTHR36843">
    <property type="entry name" value="HEME-DEPENDENT PEROXIDASE YWFI-RELATED"/>
    <property type="match status" value="1"/>
</dbReference>
<feature type="region of interest" description="Disordered" evidence="4">
    <location>
        <begin position="1"/>
        <end position="20"/>
    </location>
</feature>
<keyword evidence="1" id="KW-0349">Heme</keyword>
<organism evidence="5 6">
    <name type="scientific">Pseudobythopirellula maris</name>
    <dbReference type="NCBI Taxonomy" id="2527991"/>
    <lineage>
        <taxon>Bacteria</taxon>
        <taxon>Pseudomonadati</taxon>
        <taxon>Planctomycetota</taxon>
        <taxon>Planctomycetia</taxon>
        <taxon>Pirellulales</taxon>
        <taxon>Lacipirellulaceae</taxon>
        <taxon>Pseudobythopirellula</taxon>
    </lineage>
</organism>
<dbReference type="AlphaFoldDB" id="A0A5C5ZTQ8"/>
<keyword evidence="2" id="KW-0479">Metal-binding</keyword>
<sequence length="289" mass="32149">MPRPDATAPNRAAADAATPDSLAPAGGGWHCSHLYYSFDRVLLPSMDSEERDAVADSILAVLDPEAPHAPMRMQLSITSGHKADFGLMLLDPDPLKIDALHQRLMASPAGQVLQTGYSFVSVTEISEYVTSVEDYAARLVTEGLEEGSGPYETKVKAYADRLVAMNHQRLTPDFPPYRAVCFYPMNKKRKTGENWFALPKEERNRMMSEHARSGMAFAGRVSQLISVGLGLDDWEWGVTLWGKNPEYLKDIVYAMRFDEASARYAEFGPFLVGYVCTAAELIDHCHVRR</sequence>
<accession>A0A5C5ZTQ8</accession>
<comment type="caution">
    <text evidence="5">The sequence shown here is derived from an EMBL/GenBank/DDBJ whole genome shotgun (WGS) entry which is preliminary data.</text>
</comment>
<dbReference type="Proteomes" id="UP000315440">
    <property type="component" value="Unassembled WGS sequence"/>
</dbReference>
<evidence type="ECO:0000256" key="3">
    <source>
        <dbReference type="ARBA" id="ARBA00023004"/>
    </source>
</evidence>
<protein>
    <submittedName>
        <fullName evidence="5">Putative heme peroxidase</fullName>
    </submittedName>
</protein>
<dbReference type="Pfam" id="PF06778">
    <property type="entry name" value="Chlor_dismutase"/>
    <property type="match status" value="1"/>
</dbReference>
<dbReference type="EMBL" id="SJPQ01000001">
    <property type="protein sequence ID" value="TWT90408.1"/>
    <property type="molecule type" value="Genomic_DNA"/>
</dbReference>
<evidence type="ECO:0000256" key="1">
    <source>
        <dbReference type="ARBA" id="ARBA00022617"/>
    </source>
</evidence>
<dbReference type="OrthoDB" id="9773646at2"/>
<dbReference type="PANTHER" id="PTHR36843:SF1">
    <property type="entry name" value="COPROHEME DECARBOXYLASE"/>
    <property type="match status" value="1"/>
</dbReference>